<dbReference type="EMBL" id="JAGTTN010000001">
    <property type="protein sequence ID" value="MCC2031078.1"/>
    <property type="molecule type" value="Genomic_DNA"/>
</dbReference>
<evidence type="ECO:0000256" key="3">
    <source>
        <dbReference type="ARBA" id="ARBA00022692"/>
    </source>
</evidence>
<keyword evidence="2" id="KW-1003">Cell membrane</keyword>
<dbReference type="Pfam" id="PF03706">
    <property type="entry name" value="LPG_synthase_TM"/>
    <property type="match status" value="1"/>
</dbReference>
<dbReference type="AlphaFoldDB" id="A0A9X1S2N4"/>
<evidence type="ECO:0000256" key="1">
    <source>
        <dbReference type="ARBA" id="ARBA00004651"/>
    </source>
</evidence>
<gene>
    <name evidence="7" type="ORF">KEC57_02665</name>
</gene>
<evidence type="ECO:0000256" key="4">
    <source>
        <dbReference type="ARBA" id="ARBA00022989"/>
    </source>
</evidence>
<keyword evidence="5 6" id="KW-0472">Membrane</keyword>
<evidence type="ECO:0000256" key="5">
    <source>
        <dbReference type="ARBA" id="ARBA00023136"/>
    </source>
</evidence>
<name>A0A9X1S2N4_9MICO</name>
<evidence type="ECO:0000313" key="8">
    <source>
        <dbReference type="Proteomes" id="UP001139354"/>
    </source>
</evidence>
<evidence type="ECO:0000256" key="6">
    <source>
        <dbReference type="SAM" id="Phobius"/>
    </source>
</evidence>
<dbReference type="InterPro" id="IPR022791">
    <property type="entry name" value="L-PG_synthase/AglD"/>
</dbReference>
<sequence length="323" mass="32061">MSVMKPPVGRRAGVLPRWQPWVRAVIGAGILVAIVSVAGAEPFVRGIASVSPAAIAAATLLAAIATAAAAWRWRLLARRLGLRLGWRESIAAYYRSQFLNTVLPGGVVGDVDRAVSHGRGVDQVAQAARAVAAERASGQAVQLVLAVAVVVSVGFSAYAPGMAVLLVLCGAVVVVIVAAAVSRRTRLALGREVAILRGAFGSVGTVVGVVAASTVVVTAHVATFLVACAAVGIAASAEQVTVAAVVAVLASSIPLSLGGWGPREGAAAWAFGAAGLGAAAGLAAATAYGVLAMIAVAPGAVVVAVSLLHRRRVFAGAAGRAAS</sequence>
<dbReference type="GO" id="GO:0005886">
    <property type="term" value="C:plasma membrane"/>
    <property type="evidence" value="ECO:0007669"/>
    <property type="project" value="UniProtKB-SubCell"/>
</dbReference>
<accession>A0A9X1S2N4</accession>
<evidence type="ECO:0000313" key="7">
    <source>
        <dbReference type="EMBL" id="MCC2031078.1"/>
    </source>
</evidence>
<keyword evidence="4 6" id="KW-1133">Transmembrane helix</keyword>
<feature type="transmembrane region" description="Helical" evidence="6">
    <location>
        <begin position="140"/>
        <end position="158"/>
    </location>
</feature>
<comment type="caution">
    <text evidence="7">The sequence shown here is derived from an EMBL/GenBank/DDBJ whole genome shotgun (WGS) entry which is preliminary data.</text>
</comment>
<keyword evidence="3 6" id="KW-0812">Transmembrane</keyword>
<feature type="transmembrane region" description="Helical" evidence="6">
    <location>
        <begin position="164"/>
        <end position="182"/>
    </location>
</feature>
<protein>
    <submittedName>
        <fullName evidence="7">Flippase-like domain-containing protein</fullName>
    </submittedName>
</protein>
<feature type="transmembrane region" description="Helical" evidence="6">
    <location>
        <begin position="290"/>
        <end position="308"/>
    </location>
</feature>
<comment type="subcellular location">
    <subcellularLocation>
        <location evidence="1">Cell membrane</location>
        <topology evidence="1">Multi-pass membrane protein</topology>
    </subcellularLocation>
</comment>
<feature type="transmembrane region" description="Helical" evidence="6">
    <location>
        <begin position="21"/>
        <end position="40"/>
    </location>
</feature>
<organism evidence="7 8">
    <name type="scientific">Microbacterium allomyrinae</name>
    <dbReference type="NCBI Taxonomy" id="2830666"/>
    <lineage>
        <taxon>Bacteria</taxon>
        <taxon>Bacillati</taxon>
        <taxon>Actinomycetota</taxon>
        <taxon>Actinomycetes</taxon>
        <taxon>Micrococcales</taxon>
        <taxon>Microbacteriaceae</taxon>
        <taxon>Microbacterium</taxon>
    </lineage>
</organism>
<keyword evidence="8" id="KW-1185">Reference proteome</keyword>
<evidence type="ECO:0000256" key="2">
    <source>
        <dbReference type="ARBA" id="ARBA00022475"/>
    </source>
</evidence>
<feature type="transmembrane region" description="Helical" evidence="6">
    <location>
        <begin position="194"/>
        <end position="218"/>
    </location>
</feature>
<dbReference type="PANTHER" id="PTHR40277">
    <property type="entry name" value="BLL5419 PROTEIN"/>
    <property type="match status" value="1"/>
</dbReference>
<proteinExistence type="predicted"/>
<dbReference type="RefSeq" id="WP_229382953.1">
    <property type="nucleotide sequence ID" value="NZ_JAGTTN010000001.1"/>
</dbReference>
<feature type="transmembrane region" description="Helical" evidence="6">
    <location>
        <begin position="224"/>
        <end position="253"/>
    </location>
</feature>
<feature type="transmembrane region" description="Helical" evidence="6">
    <location>
        <begin position="52"/>
        <end position="73"/>
    </location>
</feature>
<dbReference type="PANTHER" id="PTHR40277:SF1">
    <property type="entry name" value="BLL5419 PROTEIN"/>
    <property type="match status" value="1"/>
</dbReference>
<dbReference type="Proteomes" id="UP001139354">
    <property type="component" value="Unassembled WGS sequence"/>
</dbReference>
<reference evidence="7" key="1">
    <citation type="submission" date="2021-04" db="EMBL/GenBank/DDBJ databases">
        <title>Microbacterium tenobrionis sp. nov. and Microbacterium allomyrinae sp. nov., isolated from larvae of Tenobrio molitor and Allomyrina dichotoma, respectively.</title>
        <authorList>
            <person name="Lee S.D."/>
        </authorList>
    </citation>
    <scope>NUCLEOTIDE SEQUENCE</scope>
    <source>
        <strain evidence="7">BWT-G7</strain>
    </source>
</reference>